<dbReference type="GO" id="GO:0016491">
    <property type="term" value="F:oxidoreductase activity"/>
    <property type="evidence" value="ECO:0007669"/>
    <property type="project" value="UniProtKB-KW"/>
</dbReference>
<gene>
    <name evidence="7" type="ORF">WMW72_02280</name>
</gene>
<dbReference type="InterPro" id="IPR016215">
    <property type="entry name" value="NTA_MOA"/>
</dbReference>
<evidence type="ECO:0000256" key="3">
    <source>
        <dbReference type="ARBA" id="ARBA00023002"/>
    </source>
</evidence>
<dbReference type="RefSeq" id="WP_341413780.1">
    <property type="nucleotide sequence ID" value="NZ_JBBPCC010000001.1"/>
</dbReference>
<dbReference type="Pfam" id="PF00296">
    <property type="entry name" value="Bac_luciferase"/>
    <property type="match status" value="1"/>
</dbReference>
<dbReference type="InterPro" id="IPR051260">
    <property type="entry name" value="Diverse_substr_monoxygenases"/>
</dbReference>
<reference evidence="7 8" key="1">
    <citation type="submission" date="2024-04" db="EMBL/GenBank/DDBJ databases">
        <title>draft genome sequnece of Paenibacillus filicis.</title>
        <authorList>
            <person name="Kim D.-U."/>
        </authorList>
    </citation>
    <scope>NUCLEOTIDE SEQUENCE [LARGE SCALE GENOMIC DNA]</scope>
    <source>
        <strain evidence="7 8">KACC14197</strain>
    </source>
</reference>
<evidence type="ECO:0000256" key="4">
    <source>
        <dbReference type="ARBA" id="ARBA00023033"/>
    </source>
</evidence>
<dbReference type="NCBIfam" id="TIGR03860">
    <property type="entry name" value="FMN_nitrolo"/>
    <property type="match status" value="1"/>
</dbReference>
<comment type="caution">
    <text evidence="7">The sequence shown here is derived from an EMBL/GenBank/DDBJ whole genome shotgun (WGS) entry which is preliminary data.</text>
</comment>
<accession>A0ABU9DCZ2</accession>
<dbReference type="InterPro" id="IPR036661">
    <property type="entry name" value="Luciferase-like_sf"/>
</dbReference>
<dbReference type="EC" id="1.-.-.-" evidence="7"/>
<dbReference type="CDD" id="cd01095">
    <property type="entry name" value="Nitrilotriacetate_monoxgenase"/>
    <property type="match status" value="1"/>
</dbReference>
<evidence type="ECO:0000256" key="5">
    <source>
        <dbReference type="ARBA" id="ARBA00033748"/>
    </source>
</evidence>
<feature type="domain" description="Luciferase-like" evidence="6">
    <location>
        <begin position="23"/>
        <end position="381"/>
    </location>
</feature>
<dbReference type="PANTHER" id="PTHR30011:SF16">
    <property type="entry name" value="C2H2 FINGER DOMAIN TRANSCRIPTION FACTOR (EUROFUNG)-RELATED"/>
    <property type="match status" value="1"/>
</dbReference>
<organism evidence="7 8">
    <name type="scientific">Paenibacillus filicis</name>
    <dbReference type="NCBI Taxonomy" id="669464"/>
    <lineage>
        <taxon>Bacteria</taxon>
        <taxon>Bacillati</taxon>
        <taxon>Bacillota</taxon>
        <taxon>Bacilli</taxon>
        <taxon>Bacillales</taxon>
        <taxon>Paenibacillaceae</taxon>
        <taxon>Paenibacillus</taxon>
    </lineage>
</organism>
<protein>
    <submittedName>
        <fullName evidence="7">LLM class flavin-dependent oxidoreductase</fullName>
        <ecNumber evidence="7">1.-.-.-</ecNumber>
    </submittedName>
</protein>
<dbReference type="SUPFAM" id="SSF51679">
    <property type="entry name" value="Bacterial luciferase-like"/>
    <property type="match status" value="1"/>
</dbReference>
<keyword evidence="2" id="KW-0288">FMN</keyword>
<proteinExistence type="inferred from homology"/>
<keyword evidence="3 7" id="KW-0560">Oxidoreductase</keyword>
<keyword evidence="8" id="KW-1185">Reference proteome</keyword>
<evidence type="ECO:0000256" key="1">
    <source>
        <dbReference type="ARBA" id="ARBA00022630"/>
    </source>
</evidence>
<evidence type="ECO:0000313" key="8">
    <source>
        <dbReference type="Proteomes" id="UP001469365"/>
    </source>
</evidence>
<evidence type="ECO:0000313" key="7">
    <source>
        <dbReference type="EMBL" id="MEK8126730.1"/>
    </source>
</evidence>
<evidence type="ECO:0000259" key="6">
    <source>
        <dbReference type="Pfam" id="PF00296"/>
    </source>
</evidence>
<comment type="similarity">
    <text evidence="5">Belongs to the NtaA/SnaA/DszA monooxygenase family.</text>
</comment>
<dbReference type="EMBL" id="JBBPCC010000001">
    <property type="protein sequence ID" value="MEK8126730.1"/>
    <property type="molecule type" value="Genomic_DNA"/>
</dbReference>
<dbReference type="Proteomes" id="UP001469365">
    <property type="component" value="Unassembled WGS sequence"/>
</dbReference>
<keyword evidence="1" id="KW-0285">Flavoprotein</keyword>
<name>A0ABU9DCZ2_9BACL</name>
<dbReference type="Gene3D" id="3.20.20.30">
    <property type="entry name" value="Luciferase-like domain"/>
    <property type="match status" value="1"/>
</dbReference>
<keyword evidence="4" id="KW-0503">Monooxygenase</keyword>
<evidence type="ECO:0000256" key="2">
    <source>
        <dbReference type="ARBA" id="ARBA00022643"/>
    </source>
</evidence>
<dbReference type="PIRSF" id="PIRSF000337">
    <property type="entry name" value="NTA_MOA"/>
    <property type="match status" value="1"/>
</dbReference>
<dbReference type="PANTHER" id="PTHR30011">
    <property type="entry name" value="ALKANESULFONATE MONOOXYGENASE-RELATED"/>
    <property type="match status" value="1"/>
</dbReference>
<sequence length="432" mass="47705">MGRRKLVFGAALSGGGENTAVWRHPRDLPDAAINLDYYKNAARKAESGKLDFVFVGDSLYINAQSHPHLLNRLEPLTLLTALAGVTSRIGLVATLSTTYTEPYNAARLFASLDLISDGRAGWNMVTSALEGSALNFSKSTLPDHDERYLMAEEFVQVVKGLWNSWEDDAFVVDKEKGIYFDPSKLHVLNHQGNYYSVQGPLNITSSKQGHPVLVQAGSSEAGKAFSSRTADIVFTHQHGLEEAKRYYREVKDKAAAFGRSRDELFILPGIGIIIGDTPAEAERKYEEIAGLVNIKDALTDLAKYFNGIDLYRYPLDEPFPTELVDAGSNGYRSAVDRMVGLAKEESLTLRQLALRLATPRNGSLLVGTPDHIADTIQEWFEQEAADGFIISPGPIIPEGINDFVDKVIPLLQERGLYRTEYETDTLRGHLGL</sequence>
<dbReference type="InterPro" id="IPR011251">
    <property type="entry name" value="Luciferase-like_dom"/>
</dbReference>